<evidence type="ECO:0000256" key="1">
    <source>
        <dbReference type="SAM" id="MobiDB-lite"/>
    </source>
</evidence>
<organism evidence="2">
    <name type="scientific">marine sediment metagenome</name>
    <dbReference type="NCBI Taxonomy" id="412755"/>
    <lineage>
        <taxon>unclassified sequences</taxon>
        <taxon>metagenomes</taxon>
        <taxon>ecological metagenomes</taxon>
    </lineage>
</organism>
<dbReference type="AlphaFoldDB" id="A0A0F8YK74"/>
<sequence length="43" mass="5017">PEPIRTRADNVFIRKQLANTTTNDGSSRNEADTYREYSDKTRE</sequence>
<comment type="caution">
    <text evidence="2">The sequence shown here is derived from an EMBL/GenBank/DDBJ whole genome shotgun (WGS) entry which is preliminary data.</text>
</comment>
<reference evidence="2" key="1">
    <citation type="journal article" date="2015" name="Nature">
        <title>Complex archaea that bridge the gap between prokaryotes and eukaryotes.</title>
        <authorList>
            <person name="Spang A."/>
            <person name="Saw J.H."/>
            <person name="Jorgensen S.L."/>
            <person name="Zaremba-Niedzwiedzka K."/>
            <person name="Martijn J."/>
            <person name="Lind A.E."/>
            <person name="van Eijk R."/>
            <person name="Schleper C."/>
            <person name="Guy L."/>
            <person name="Ettema T.J."/>
        </authorList>
    </citation>
    <scope>NUCLEOTIDE SEQUENCE</scope>
</reference>
<feature type="region of interest" description="Disordered" evidence="1">
    <location>
        <begin position="1"/>
        <end position="43"/>
    </location>
</feature>
<feature type="compositionally biased region" description="Basic and acidic residues" evidence="1">
    <location>
        <begin position="27"/>
        <end position="43"/>
    </location>
</feature>
<dbReference type="EMBL" id="LAZR01069043">
    <property type="protein sequence ID" value="KKK48476.1"/>
    <property type="molecule type" value="Genomic_DNA"/>
</dbReference>
<protein>
    <submittedName>
        <fullName evidence="2">Uncharacterized protein</fullName>
    </submittedName>
</protein>
<feature type="compositionally biased region" description="Polar residues" evidence="1">
    <location>
        <begin position="17"/>
        <end position="26"/>
    </location>
</feature>
<gene>
    <name evidence="2" type="ORF">LCGC14_3144730</name>
</gene>
<evidence type="ECO:0000313" key="2">
    <source>
        <dbReference type="EMBL" id="KKK48476.1"/>
    </source>
</evidence>
<proteinExistence type="predicted"/>
<accession>A0A0F8YK74</accession>
<name>A0A0F8YK74_9ZZZZ</name>
<feature type="non-terminal residue" evidence="2">
    <location>
        <position position="1"/>
    </location>
</feature>